<dbReference type="InterPro" id="IPR040420">
    <property type="entry name" value="At1g76660-like"/>
</dbReference>
<accession>A0A4P1RAU3</accession>
<reference evidence="2 3" key="1">
    <citation type="journal article" date="2017" name="Plant Biotechnol. J.">
        <title>A comprehensive draft genome sequence for lupin (Lupinus angustifolius), an emerging health food: insights into plant-microbe interactions and legume evolution.</title>
        <authorList>
            <person name="Hane J.K."/>
            <person name="Ming Y."/>
            <person name="Kamphuis L.G."/>
            <person name="Nelson M.N."/>
            <person name="Garg G."/>
            <person name="Atkins C.A."/>
            <person name="Bayer P.E."/>
            <person name="Bravo A."/>
            <person name="Bringans S."/>
            <person name="Cannon S."/>
            <person name="Edwards D."/>
            <person name="Foley R."/>
            <person name="Gao L.L."/>
            <person name="Harrison M.J."/>
            <person name="Huang W."/>
            <person name="Hurgobin B."/>
            <person name="Li S."/>
            <person name="Liu C.W."/>
            <person name="McGrath A."/>
            <person name="Morahan G."/>
            <person name="Murray J."/>
            <person name="Weller J."/>
            <person name="Jian J."/>
            <person name="Singh K.B."/>
        </authorList>
    </citation>
    <scope>NUCLEOTIDE SEQUENCE</scope>
    <source>
        <strain evidence="3">cv. Tanjil</strain>
        <tissue evidence="2">Whole plant</tissue>
    </source>
</reference>
<keyword evidence="3" id="KW-1185">Reference proteome</keyword>
<proteinExistence type="predicted"/>
<protein>
    <submittedName>
        <fullName evidence="2">Uncharacterized protein</fullName>
    </submittedName>
</protein>
<dbReference type="AlphaFoldDB" id="A0A4P1RAU3"/>
<dbReference type="EMBL" id="CM007368">
    <property type="protein sequence ID" value="OIW06351.1"/>
    <property type="molecule type" value="Genomic_DNA"/>
</dbReference>
<feature type="region of interest" description="Disordered" evidence="1">
    <location>
        <begin position="271"/>
        <end position="337"/>
    </location>
</feature>
<feature type="compositionally biased region" description="Polar residues" evidence="1">
    <location>
        <begin position="322"/>
        <end position="337"/>
    </location>
</feature>
<gene>
    <name evidence="2" type="ORF">TanjilG_14996</name>
</gene>
<dbReference type="Proteomes" id="UP000188354">
    <property type="component" value="Chromosome LG08"/>
</dbReference>
<dbReference type="PANTHER" id="PTHR31798:SF10">
    <property type="entry name" value="OS02G0822000 PROTEIN"/>
    <property type="match status" value="1"/>
</dbReference>
<organism evidence="2 3">
    <name type="scientific">Lupinus angustifolius</name>
    <name type="common">Narrow-leaved blue lupine</name>
    <dbReference type="NCBI Taxonomy" id="3871"/>
    <lineage>
        <taxon>Eukaryota</taxon>
        <taxon>Viridiplantae</taxon>
        <taxon>Streptophyta</taxon>
        <taxon>Embryophyta</taxon>
        <taxon>Tracheophyta</taxon>
        <taxon>Spermatophyta</taxon>
        <taxon>Magnoliopsida</taxon>
        <taxon>eudicotyledons</taxon>
        <taxon>Gunneridae</taxon>
        <taxon>Pentapetalae</taxon>
        <taxon>rosids</taxon>
        <taxon>fabids</taxon>
        <taxon>Fabales</taxon>
        <taxon>Fabaceae</taxon>
        <taxon>Papilionoideae</taxon>
        <taxon>50 kb inversion clade</taxon>
        <taxon>genistoids sensu lato</taxon>
        <taxon>core genistoids</taxon>
        <taxon>Genisteae</taxon>
        <taxon>Lupinus</taxon>
    </lineage>
</organism>
<evidence type="ECO:0000313" key="3">
    <source>
        <dbReference type="Proteomes" id="UP000188354"/>
    </source>
</evidence>
<dbReference type="Gramene" id="OIW06351">
    <property type="protein sequence ID" value="OIW06351"/>
    <property type="gene ID" value="TanjilG_14996"/>
</dbReference>
<name>A0A4P1RAU3_LUPAN</name>
<evidence type="ECO:0000256" key="1">
    <source>
        <dbReference type="SAM" id="MobiDB-lite"/>
    </source>
</evidence>
<dbReference type="STRING" id="3871.A0A4P1RAU3"/>
<evidence type="ECO:0000313" key="2">
    <source>
        <dbReference type="EMBL" id="OIW06351.1"/>
    </source>
</evidence>
<sequence>MENINNTVQTVNAAATAIVTAESRVQPTTAPVRSSLNKKRWGSFWSQYWCFGSHKTSKRIGHAVLVPEPVAPTGPAAIPAPNPSTTTVMPFIAPPSSPASLLQSDPSSATHSPAGLLSLTSLSVNAYSSGGPASIFNIGPYAYETQLVSPPVFSNFTTEPSTAPYTPPPESVQLTTPSSPEVPFAQLLASSLDRARKNNGTQKFALYNYEFQPYQQYPGSPGAQIISPGSVISMSGTSTPFRDKRPTLEFRKGETPKILGYEHFSTRRWSSRLGSGSLTPDGAGQGSRLGSGSVTPDGVGLVSRLGSGTVTPDGLGQDSRLHSSSLTPDVSGPTTQGSLCVQNQISEQASLANSESGHQNNATIVSHRVSFELTGEDVARCLANKTGVLLRNMSRSSQGILANGTVDRERIQQDANSCCDVCSRKTNDRPNDPLGEGGQCCQRHHSATSSKDFNFDNRKGNVSGNAANGPEWWTHKKINGKEGRSANSWAFFPMLQPEIN</sequence>
<dbReference type="PANTHER" id="PTHR31798">
    <property type="entry name" value="HYDROXYPROLINE-RICH GLYCOPROTEIN-LIKE"/>
    <property type="match status" value="1"/>
</dbReference>